<reference evidence="2 3" key="1">
    <citation type="journal article" date="2016" name="PLoS Pathog.">
        <title>Biosynthesis of antibiotic leucinostatins in bio-control fungus Purpureocillium lilacinum and their inhibition on phytophthora revealed by genome mining.</title>
        <authorList>
            <person name="Wang G."/>
            <person name="Liu Z."/>
            <person name="Lin R."/>
            <person name="Li E."/>
            <person name="Mao Z."/>
            <person name="Ling J."/>
            <person name="Yang Y."/>
            <person name="Yin W.B."/>
            <person name="Xie B."/>
        </authorList>
    </citation>
    <scope>NUCLEOTIDE SEQUENCE [LARGE SCALE GENOMIC DNA]</scope>
    <source>
        <strain evidence="2">170</strain>
    </source>
</reference>
<dbReference type="Proteomes" id="UP000078397">
    <property type="component" value="Unassembled WGS sequence"/>
</dbReference>
<dbReference type="AlphaFoldDB" id="A0A179EZ98"/>
<evidence type="ECO:0000256" key="1">
    <source>
        <dbReference type="SAM" id="MobiDB-lite"/>
    </source>
</evidence>
<organism evidence="2 3">
    <name type="scientific">Pochonia chlamydosporia 170</name>
    <dbReference type="NCBI Taxonomy" id="1380566"/>
    <lineage>
        <taxon>Eukaryota</taxon>
        <taxon>Fungi</taxon>
        <taxon>Dikarya</taxon>
        <taxon>Ascomycota</taxon>
        <taxon>Pezizomycotina</taxon>
        <taxon>Sordariomycetes</taxon>
        <taxon>Hypocreomycetidae</taxon>
        <taxon>Hypocreales</taxon>
        <taxon>Clavicipitaceae</taxon>
        <taxon>Pochonia</taxon>
    </lineage>
</organism>
<sequence>MSVLSDTELMGVIDVCQIYSKLDGISINTKALQETTFETTSGPTTGNENSTRHHANQEWDSGLSIPTKPYLSCSRCDDALIPATEDQSTIMLAEDESYHLAMHAGHTPRHYLSLVPAMTAAESNGGRICSRNGMPAVLTNTYCGAGSNCCVNCQLQLLAGAGLGVSTLACTLMGHGGPGYDTPVSRSSVIENLPEHDESFWAEVSQRLEQISHAEQALPKVLKLLPYEPANIGA</sequence>
<gene>
    <name evidence="2" type="ORF">VFPPC_12386</name>
</gene>
<feature type="region of interest" description="Disordered" evidence="1">
    <location>
        <begin position="37"/>
        <end position="59"/>
    </location>
</feature>
<dbReference type="EMBL" id="LSBJ02000003">
    <property type="protein sequence ID" value="OAQ58163.1"/>
    <property type="molecule type" value="Genomic_DNA"/>
</dbReference>
<proteinExistence type="predicted"/>
<comment type="caution">
    <text evidence="2">The sequence shown here is derived from an EMBL/GenBank/DDBJ whole genome shotgun (WGS) entry which is preliminary data.</text>
</comment>
<name>A0A179EZ98_METCM</name>
<evidence type="ECO:0000313" key="2">
    <source>
        <dbReference type="EMBL" id="OAQ58163.1"/>
    </source>
</evidence>
<protein>
    <submittedName>
        <fullName evidence="2">Uncharacterized protein</fullName>
    </submittedName>
</protein>
<evidence type="ECO:0000313" key="3">
    <source>
        <dbReference type="Proteomes" id="UP000078397"/>
    </source>
</evidence>
<keyword evidence="3" id="KW-1185">Reference proteome</keyword>
<dbReference type="GeneID" id="28854280"/>
<dbReference type="KEGG" id="pchm:VFPPC_12386"/>
<feature type="compositionally biased region" description="Low complexity" evidence="1">
    <location>
        <begin position="37"/>
        <end position="46"/>
    </location>
</feature>
<accession>A0A179EZ98</accession>
<dbReference type="RefSeq" id="XP_018136369.1">
    <property type="nucleotide sequence ID" value="XM_018290286.1"/>
</dbReference>